<dbReference type="EMBL" id="SODV01000001">
    <property type="protein sequence ID" value="TDX01743.1"/>
    <property type="molecule type" value="Genomic_DNA"/>
</dbReference>
<evidence type="ECO:0000313" key="2">
    <source>
        <dbReference type="Proteomes" id="UP000294498"/>
    </source>
</evidence>
<dbReference type="AlphaFoldDB" id="A0A4V3GM23"/>
<protein>
    <submittedName>
        <fullName evidence="1">Uncharacterized protein</fullName>
    </submittedName>
</protein>
<organism evidence="1 2">
    <name type="scientific">Dinghuibacter silviterrae</name>
    <dbReference type="NCBI Taxonomy" id="1539049"/>
    <lineage>
        <taxon>Bacteria</taxon>
        <taxon>Pseudomonadati</taxon>
        <taxon>Bacteroidota</taxon>
        <taxon>Chitinophagia</taxon>
        <taxon>Chitinophagales</taxon>
        <taxon>Chitinophagaceae</taxon>
        <taxon>Dinghuibacter</taxon>
    </lineage>
</organism>
<sequence>MRKYIWVLLLLAACRKHHDNTPSGTGTIVRVQPRLTDTLLGASALDSIAALCQANGVSMVNQQFFMFYQDSPLLVAIAHIYLNGLPVAVAQTNLYFKAGVLQRPASYTDTNLVAADNDTSGHQSLAQLRADFLAAPLVKNGYTNPDVHYADSNLTANLAYVPSVFFLGPPSSGYPLTKAWVIHGFYQYPYIWVRDADGQIGYTDAAID</sequence>
<dbReference type="Proteomes" id="UP000294498">
    <property type="component" value="Unassembled WGS sequence"/>
</dbReference>
<dbReference type="RefSeq" id="WP_162852591.1">
    <property type="nucleotide sequence ID" value="NZ_SODV01000001.1"/>
</dbReference>
<name>A0A4V3GM23_9BACT</name>
<gene>
    <name evidence="1" type="ORF">EDB95_2785</name>
</gene>
<reference evidence="1 2" key="1">
    <citation type="submission" date="2019-03" db="EMBL/GenBank/DDBJ databases">
        <title>Genomic Encyclopedia of Type Strains, Phase IV (KMG-IV): sequencing the most valuable type-strain genomes for metagenomic binning, comparative biology and taxonomic classification.</title>
        <authorList>
            <person name="Goeker M."/>
        </authorList>
    </citation>
    <scope>NUCLEOTIDE SEQUENCE [LARGE SCALE GENOMIC DNA]</scope>
    <source>
        <strain evidence="1 2">DSM 100059</strain>
    </source>
</reference>
<evidence type="ECO:0000313" key="1">
    <source>
        <dbReference type="EMBL" id="TDX01743.1"/>
    </source>
</evidence>
<accession>A0A4V3GM23</accession>
<keyword evidence="2" id="KW-1185">Reference proteome</keyword>
<comment type="caution">
    <text evidence="1">The sequence shown here is derived from an EMBL/GenBank/DDBJ whole genome shotgun (WGS) entry which is preliminary data.</text>
</comment>
<proteinExistence type="predicted"/>